<dbReference type="Proteomes" id="UP000765160">
    <property type="component" value="Unassembled WGS sequence"/>
</dbReference>
<sequence>MRRRPAGRRLVVDRAQRAFRRAFAAGALAGRACRASPDDEDLVAEERAMTGDRWWYAGALGYLPETIWPDDLAGLLATALPAH</sequence>
<dbReference type="EMBL" id="JAAVTX010000005">
    <property type="protein sequence ID" value="NKE46927.1"/>
    <property type="molecule type" value="Genomic_DNA"/>
</dbReference>
<accession>A0ABX1F3P8</accession>
<protein>
    <submittedName>
        <fullName evidence="1">Uncharacterized protein</fullName>
    </submittedName>
</protein>
<comment type="caution">
    <text evidence="1">The sequence shown here is derived from an EMBL/GenBank/DDBJ whole genome shotgun (WGS) entry which is preliminary data.</text>
</comment>
<name>A0ABX1F3P8_9PROT</name>
<evidence type="ECO:0000313" key="1">
    <source>
        <dbReference type="EMBL" id="NKE46927.1"/>
    </source>
</evidence>
<keyword evidence="2" id="KW-1185">Reference proteome</keyword>
<reference evidence="1 2" key="1">
    <citation type="submission" date="2020-03" db="EMBL/GenBank/DDBJ databases">
        <title>Roseomonas selenitidurans sp. nov. isolated from soil.</title>
        <authorList>
            <person name="Liu H."/>
        </authorList>
    </citation>
    <scope>NUCLEOTIDE SEQUENCE [LARGE SCALE GENOMIC DNA]</scope>
    <source>
        <strain evidence="1 2">JCM 15073</strain>
    </source>
</reference>
<proteinExistence type="predicted"/>
<gene>
    <name evidence="1" type="ORF">HB662_19260</name>
</gene>
<organism evidence="1 2">
    <name type="scientific">Falsiroseomonas frigidaquae</name>
    <dbReference type="NCBI Taxonomy" id="487318"/>
    <lineage>
        <taxon>Bacteria</taxon>
        <taxon>Pseudomonadati</taxon>
        <taxon>Pseudomonadota</taxon>
        <taxon>Alphaproteobacteria</taxon>
        <taxon>Acetobacterales</taxon>
        <taxon>Roseomonadaceae</taxon>
        <taxon>Falsiroseomonas</taxon>
    </lineage>
</organism>
<evidence type="ECO:0000313" key="2">
    <source>
        <dbReference type="Proteomes" id="UP000765160"/>
    </source>
</evidence>
<dbReference type="RefSeq" id="WP_168051660.1">
    <property type="nucleotide sequence ID" value="NZ_JAATJR010000005.1"/>
</dbReference>